<dbReference type="OrthoDB" id="68076at2759"/>
<feature type="compositionally biased region" description="Acidic residues" evidence="1">
    <location>
        <begin position="132"/>
        <end position="155"/>
    </location>
</feature>
<gene>
    <name evidence="3" type="ORF">IFM89_001791</name>
</gene>
<protein>
    <recommendedName>
        <fullName evidence="2">Hpc2-related domain-containing protein</fullName>
    </recommendedName>
</protein>
<keyword evidence="4" id="KW-1185">Reference proteome</keyword>
<evidence type="ECO:0000259" key="2">
    <source>
        <dbReference type="Pfam" id="PF08729"/>
    </source>
</evidence>
<dbReference type="GO" id="GO:0005634">
    <property type="term" value="C:nucleus"/>
    <property type="evidence" value="ECO:0007669"/>
    <property type="project" value="TreeGrafter"/>
</dbReference>
<feature type="region of interest" description="Disordered" evidence="1">
    <location>
        <begin position="173"/>
        <end position="324"/>
    </location>
</feature>
<feature type="compositionally biased region" description="Low complexity" evidence="1">
    <location>
        <begin position="26"/>
        <end position="38"/>
    </location>
</feature>
<dbReference type="PANTHER" id="PTHR21669:SF28">
    <property type="entry name" value="YEMANUCLEIN"/>
    <property type="match status" value="1"/>
</dbReference>
<feature type="compositionally biased region" description="Basic and acidic residues" evidence="1">
    <location>
        <begin position="203"/>
        <end position="216"/>
    </location>
</feature>
<organism evidence="3 4">
    <name type="scientific">Coptis chinensis</name>
    <dbReference type="NCBI Taxonomy" id="261450"/>
    <lineage>
        <taxon>Eukaryota</taxon>
        <taxon>Viridiplantae</taxon>
        <taxon>Streptophyta</taxon>
        <taxon>Embryophyta</taxon>
        <taxon>Tracheophyta</taxon>
        <taxon>Spermatophyta</taxon>
        <taxon>Magnoliopsida</taxon>
        <taxon>Ranunculales</taxon>
        <taxon>Ranunculaceae</taxon>
        <taxon>Coptidoideae</taxon>
        <taxon>Coptis</taxon>
    </lineage>
</organism>
<comment type="caution">
    <text evidence="3">The sequence shown here is derived from an EMBL/GenBank/DDBJ whole genome shotgun (WGS) entry which is preliminary data.</text>
</comment>
<sequence>MAEEKVEGVSGGGESGVSRVTTAFPSGGVVIGGSSSSSKPRQRFSIELKTDETTIVSWKKLVKESINNNNNNNPSVSSSAAAAAEPPPSGAHPALQSRIAPQGQPAECDAPPTDRFSAVIEKIERLYVGNESSDEDELAEVPDDDQYDTEDSFIDDADLDEYFQVDKSTTKHKGFFVNRGKLERTNEHSSSPKHQPKKRRRKDLTTHSEKEDDHLPNKQAKVGNVKMKNAAKTAPLVDSKSSSPSHSLSGKSEHCQDEKSFDKSNAPLGPSKKKPSDLNIKLEQFTSSDVHKDRLETKDGEKHKSGVNQSRDLGSKMKAASESSDAMHHIYQDKNYFLQMDSQPRRLTNETKELEPSHQNSARERSIAFLIA</sequence>
<feature type="region of interest" description="Disordered" evidence="1">
    <location>
        <begin position="65"/>
        <end position="115"/>
    </location>
</feature>
<dbReference type="AlphaFoldDB" id="A0A835LLY9"/>
<proteinExistence type="predicted"/>
<feature type="compositionally biased region" description="Basic and acidic residues" evidence="1">
    <location>
        <begin position="349"/>
        <end position="366"/>
    </location>
</feature>
<dbReference type="PANTHER" id="PTHR21669">
    <property type="entry name" value="CAPZ-INTERACTING PROTEIN AND RELATED PROTEINS"/>
    <property type="match status" value="1"/>
</dbReference>
<feature type="region of interest" description="Disordered" evidence="1">
    <location>
        <begin position="349"/>
        <end position="372"/>
    </location>
</feature>
<evidence type="ECO:0000313" key="4">
    <source>
        <dbReference type="Proteomes" id="UP000631114"/>
    </source>
</evidence>
<feature type="region of interest" description="Disordered" evidence="1">
    <location>
        <begin position="1"/>
        <end position="47"/>
    </location>
</feature>
<dbReference type="InterPro" id="IPR014840">
    <property type="entry name" value="HRD"/>
</dbReference>
<evidence type="ECO:0000256" key="1">
    <source>
        <dbReference type="SAM" id="MobiDB-lite"/>
    </source>
</evidence>
<dbReference type="Proteomes" id="UP000631114">
    <property type="component" value="Unassembled WGS sequence"/>
</dbReference>
<accession>A0A835LLY9</accession>
<feature type="compositionally biased region" description="Basic and acidic residues" evidence="1">
    <location>
        <begin position="289"/>
        <end position="304"/>
    </location>
</feature>
<feature type="region of interest" description="Disordered" evidence="1">
    <location>
        <begin position="127"/>
        <end position="155"/>
    </location>
</feature>
<evidence type="ECO:0000313" key="3">
    <source>
        <dbReference type="EMBL" id="KAF9599845.1"/>
    </source>
</evidence>
<dbReference type="EMBL" id="JADFTS010000006">
    <property type="protein sequence ID" value="KAF9599845.1"/>
    <property type="molecule type" value="Genomic_DNA"/>
</dbReference>
<feature type="compositionally biased region" description="Low complexity" evidence="1">
    <location>
        <begin position="67"/>
        <end position="84"/>
    </location>
</feature>
<name>A0A835LLY9_9MAGN</name>
<feature type="domain" description="Hpc2-related" evidence="2">
    <location>
        <begin position="141"/>
        <end position="183"/>
    </location>
</feature>
<dbReference type="GO" id="GO:0006325">
    <property type="term" value="P:chromatin organization"/>
    <property type="evidence" value="ECO:0007669"/>
    <property type="project" value="TreeGrafter"/>
</dbReference>
<dbReference type="Pfam" id="PF08729">
    <property type="entry name" value="HUN"/>
    <property type="match status" value="1"/>
</dbReference>
<reference evidence="3 4" key="1">
    <citation type="submission" date="2020-10" db="EMBL/GenBank/DDBJ databases">
        <title>The Coptis chinensis genome and diversification of protoberbering-type alkaloids.</title>
        <authorList>
            <person name="Wang B."/>
            <person name="Shu S."/>
            <person name="Song C."/>
            <person name="Liu Y."/>
        </authorList>
    </citation>
    <scope>NUCLEOTIDE SEQUENCE [LARGE SCALE GENOMIC DNA]</scope>
    <source>
        <strain evidence="3">HL-2020</strain>
        <tissue evidence="3">Leaf</tissue>
    </source>
</reference>
<feature type="compositionally biased region" description="Basic and acidic residues" evidence="1">
    <location>
        <begin position="251"/>
        <end position="262"/>
    </location>
</feature>
<feature type="compositionally biased region" description="Low complexity" evidence="1">
    <location>
        <begin position="239"/>
        <end position="250"/>
    </location>
</feature>